<dbReference type="Gene3D" id="1.20.120.520">
    <property type="entry name" value="nmb1532 protein domain like"/>
    <property type="match status" value="1"/>
</dbReference>
<proteinExistence type="predicted"/>
<name>A0A512SYJ9_9MICO</name>
<comment type="caution">
    <text evidence="2">The sequence shown here is derived from an EMBL/GenBank/DDBJ whole genome shotgun (WGS) entry which is preliminary data.</text>
</comment>
<dbReference type="Pfam" id="PF01814">
    <property type="entry name" value="Hemerythrin"/>
    <property type="match status" value="1"/>
</dbReference>
<keyword evidence="3" id="KW-1185">Reference proteome</keyword>
<evidence type="ECO:0000313" key="3">
    <source>
        <dbReference type="Proteomes" id="UP000321793"/>
    </source>
</evidence>
<evidence type="ECO:0000259" key="1">
    <source>
        <dbReference type="Pfam" id="PF01814"/>
    </source>
</evidence>
<dbReference type="Proteomes" id="UP000321793">
    <property type="component" value="Unassembled WGS sequence"/>
</dbReference>
<dbReference type="AlphaFoldDB" id="A0A512SYJ9"/>
<dbReference type="InterPro" id="IPR012312">
    <property type="entry name" value="Hemerythrin-like"/>
</dbReference>
<accession>A0A512SYJ9</accession>
<evidence type="ECO:0000313" key="2">
    <source>
        <dbReference type="EMBL" id="GEQ13022.1"/>
    </source>
</evidence>
<dbReference type="RefSeq" id="WP_186827914.1">
    <property type="nucleotide sequence ID" value="NZ_BAABDN010000001.1"/>
</dbReference>
<feature type="domain" description="Hemerythrin-like" evidence="1">
    <location>
        <begin position="13"/>
        <end position="141"/>
    </location>
</feature>
<protein>
    <recommendedName>
        <fullName evidence="1">Hemerythrin-like domain-containing protein</fullName>
    </recommendedName>
</protein>
<organism evidence="2 3">
    <name type="scientific">Knoellia locipacati</name>
    <dbReference type="NCBI Taxonomy" id="882824"/>
    <lineage>
        <taxon>Bacteria</taxon>
        <taxon>Bacillati</taxon>
        <taxon>Actinomycetota</taxon>
        <taxon>Actinomycetes</taxon>
        <taxon>Micrococcales</taxon>
        <taxon>Intrasporangiaceae</taxon>
        <taxon>Knoellia</taxon>
    </lineage>
</organism>
<gene>
    <name evidence="2" type="ORF">KLO01_10690</name>
</gene>
<dbReference type="EMBL" id="BKBA01000003">
    <property type="protein sequence ID" value="GEQ13022.1"/>
    <property type="molecule type" value="Genomic_DNA"/>
</dbReference>
<sequence>MADADLNMNAIVHAAVRRDLARMETALRAFPAGDQQRARALQRAWSTLWNQLHHHHVGEDTHVFPYVRSLGPAVLDPALVDAMEAEHEAMSSSMQGATAAIDALATDPSAANASAAASAVAAAAQVTDAHLVHEETDVVPVIAARMETPEWKAVEKQLRKGSPRHTGEMFAWLQDGAEPRVQQSLGALVPAPVRFVLSRVFGRSYHREVAPVWR</sequence>
<reference evidence="2 3" key="1">
    <citation type="submission" date="2019-07" db="EMBL/GenBank/DDBJ databases">
        <title>Whole genome shotgun sequence of Knoellia locipacati NBRC 109775.</title>
        <authorList>
            <person name="Hosoyama A."/>
            <person name="Uohara A."/>
            <person name="Ohji S."/>
            <person name="Ichikawa N."/>
        </authorList>
    </citation>
    <scope>NUCLEOTIDE SEQUENCE [LARGE SCALE GENOMIC DNA]</scope>
    <source>
        <strain evidence="2 3">NBRC 109775</strain>
    </source>
</reference>
<dbReference type="CDD" id="cd12108">
    <property type="entry name" value="Hr-like"/>
    <property type="match status" value="1"/>
</dbReference>